<protein>
    <submittedName>
        <fullName evidence="1">Uncharacterized protein</fullName>
    </submittedName>
</protein>
<evidence type="ECO:0000313" key="1">
    <source>
        <dbReference type="EMBL" id="KAL1839830.1"/>
    </source>
</evidence>
<accession>A0ABR3VDX8</accession>
<dbReference type="EMBL" id="JAZHXJ010002281">
    <property type="protein sequence ID" value="KAL1839830.1"/>
    <property type="molecule type" value="Genomic_DNA"/>
</dbReference>
<dbReference type="Proteomes" id="UP001586593">
    <property type="component" value="Unassembled WGS sequence"/>
</dbReference>
<keyword evidence="2" id="KW-1185">Reference proteome</keyword>
<organism evidence="1 2">
    <name type="scientific">Phialemonium thermophilum</name>
    <dbReference type="NCBI Taxonomy" id="223376"/>
    <lineage>
        <taxon>Eukaryota</taxon>
        <taxon>Fungi</taxon>
        <taxon>Dikarya</taxon>
        <taxon>Ascomycota</taxon>
        <taxon>Pezizomycotina</taxon>
        <taxon>Sordariomycetes</taxon>
        <taxon>Sordariomycetidae</taxon>
        <taxon>Cephalothecales</taxon>
        <taxon>Cephalothecaceae</taxon>
        <taxon>Phialemonium</taxon>
    </lineage>
</organism>
<reference evidence="1 2" key="1">
    <citation type="journal article" date="2024" name="Commun. Biol.">
        <title>Comparative genomic analysis of thermophilic fungi reveals convergent evolutionary adaptations and gene losses.</title>
        <authorList>
            <person name="Steindorff A.S."/>
            <person name="Aguilar-Pontes M.V."/>
            <person name="Robinson A.J."/>
            <person name="Andreopoulos B."/>
            <person name="LaButti K."/>
            <person name="Kuo A."/>
            <person name="Mondo S."/>
            <person name="Riley R."/>
            <person name="Otillar R."/>
            <person name="Haridas S."/>
            <person name="Lipzen A."/>
            <person name="Grimwood J."/>
            <person name="Schmutz J."/>
            <person name="Clum A."/>
            <person name="Reid I.D."/>
            <person name="Moisan M.C."/>
            <person name="Butler G."/>
            <person name="Nguyen T.T.M."/>
            <person name="Dewar K."/>
            <person name="Conant G."/>
            <person name="Drula E."/>
            <person name="Henrissat B."/>
            <person name="Hansel C."/>
            <person name="Singer S."/>
            <person name="Hutchinson M.I."/>
            <person name="de Vries R.P."/>
            <person name="Natvig D.O."/>
            <person name="Powell A.J."/>
            <person name="Tsang A."/>
            <person name="Grigoriev I.V."/>
        </authorList>
    </citation>
    <scope>NUCLEOTIDE SEQUENCE [LARGE SCALE GENOMIC DNA]</scope>
    <source>
        <strain evidence="1 2">ATCC 24622</strain>
    </source>
</reference>
<comment type="caution">
    <text evidence="1">The sequence shown here is derived from an EMBL/GenBank/DDBJ whole genome shotgun (WGS) entry which is preliminary data.</text>
</comment>
<name>A0ABR3VDX8_9PEZI</name>
<gene>
    <name evidence="1" type="ORF">VTK73DRAFT_3910</name>
</gene>
<evidence type="ECO:0000313" key="2">
    <source>
        <dbReference type="Proteomes" id="UP001586593"/>
    </source>
</evidence>
<sequence length="155" mass="17129">MCCRWSVLATLRSTERCLQARLGLGLPLRTANRIRVRPAKLGTTCTSIENPPIPHVGIDVQLRHRQSSSSRFRPPSSPRLPKSTRVCAAPWVTPHTSCPSELFRAGLQSLRSSSRAAAEQQWGDWVVEQSQGDYSTIVDLGALPMRAGRPTPAFR</sequence>
<proteinExistence type="predicted"/>